<dbReference type="InterPro" id="IPR036264">
    <property type="entry name" value="Bact_exopeptidase_dim_dom"/>
</dbReference>
<proteinExistence type="inferred from homology"/>
<evidence type="ECO:0008006" key="4">
    <source>
        <dbReference type="Google" id="ProtNLM"/>
    </source>
</evidence>
<sequence length="200" mass="21898">QMIEQGALKNPEPEIIIAQHVIPSLDVGKVGFKSGMYMASTDEIYITVKGKGGHAAIRNQIIDPVLIASHIIVALQEIVSNKDEGCRDDETLKINSKYIFKITCVSMGNPHCIIFVNDVQSIPVDEIGPKIENHPLFPEKTNVEFIQVLNKQEINFRVWERGVGETLACGTGACASLVASVLNKKTNRQALIHLPGGDLD</sequence>
<dbReference type="SUPFAM" id="SSF55031">
    <property type="entry name" value="Bacterial exopeptidase dimerisation domain"/>
    <property type="match status" value="1"/>
</dbReference>
<reference evidence="3" key="1">
    <citation type="journal article" date="2014" name="Front. Microbiol.">
        <title>High frequency of phylogenetically diverse reductive dehalogenase-homologous genes in deep subseafloor sedimentary metagenomes.</title>
        <authorList>
            <person name="Kawai M."/>
            <person name="Futagami T."/>
            <person name="Toyoda A."/>
            <person name="Takaki Y."/>
            <person name="Nishi S."/>
            <person name="Hori S."/>
            <person name="Arai W."/>
            <person name="Tsubouchi T."/>
            <person name="Morono Y."/>
            <person name="Uchiyama I."/>
            <person name="Ito T."/>
            <person name="Fujiyama A."/>
            <person name="Inagaki F."/>
            <person name="Takami H."/>
        </authorList>
    </citation>
    <scope>NUCLEOTIDE SEQUENCE</scope>
    <source>
        <strain evidence="3">Expedition CK06-06</strain>
    </source>
</reference>
<dbReference type="NCBIfam" id="TIGR00652">
    <property type="entry name" value="DapF"/>
    <property type="match status" value="1"/>
</dbReference>
<comment type="caution">
    <text evidence="3">The sequence shown here is derived from an EMBL/GenBank/DDBJ whole genome shotgun (WGS) entry which is preliminary data.</text>
</comment>
<feature type="non-terminal residue" evidence="3">
    <location>
        <position position="1"/>
    </location>
</feature>
<dbReference type="SUPFAM" id="SSF53187">
    <property type="entry name" value="Zn-dependent exopeptidases"/>
    <property type="match status" value="1"/>
</dbReference>
<protein>
    <recommendedName>
        <fullName evidence="4">Diaminopimelate epimerase</fullName>
    </recommendedName>
</protein>
<dbReference type="PANTHER" id="PTHR31689">
    <property type="entry name" value="DIAMINOPIMELATE EPIMERASE, CHLOROPLASTIC"/>
    <property type="match status" value="1"/>
</dbReference>
<dbReference type="AlphaFoldDB" id="X1QGA2"/>
<dbReference type="Gene3D" id="3.10.310.10">
    <property type="entry name" value="Diaminopimelate Epimerase, Chain A, domain 1"/>
    <property type="match status" value="1"/>
</dbReference>
<dbReference type="GO" id="GO:0009089">
    <property type="term" value="P:lysine biosynthetic process via diaminopimelate"/>
    <property type="evidence" value="ECO:0007669"/>
    <property type="project" value="InterPro"/>
</dbReference>
<dbReference type="GO" id="GO:0008837">
    <property type="term" value="F:diaminopimelate epimerase activity"/>
    <property type="evidence" value="ECO:0007669"/>
    <property type="project" value="InterPro"/>
</dbReference>
<feature type="non-terminal residue" evidence="3">
    <location>
        <position position="200"/>
    </location>
</feature>
<dbReference type="EMBL" id="BARV01038693">
    <property type="protein sequence ID" value="GAI50040.1"/>
    <property type="molecule type" value="Genomic_DNA"/>
</dbReference>
<organism evidence="3">
    <name type="scientific">marine sediment metagenome</name>
    <dbReference type="NCBI Taxonomy" id="412755"/>
    <lineage>
        <taxon>unclassified sequences</taxon>
        <taxon>metagenomes</taxon>
        <taxon>ecological metagenomes</taxon>
    </lineage>
</organism>
<evidence type="ECO:0000256" key="2">
    <source>
        <dbReference type="ARBA" id="ARBA00023235"/>
    </source>
</evidence>
<dbReference type="Gene3D" id="3.40.630.10">
    <property type="entry name" value="Zn peptidases"/>
    <property type="match status" value="1"/>
</dbReference>
<dbReference type="Pfam" id="PF01678">
    <property type="entry name" value="DAP_epimerase"/>
    <property type="match status" value="1"/>
</dbReference>
<dbReference type="SUPFAM" id="SSF54506">
    <property type="entry name" value="Diaminopimelate epimerase-like"/>
    <property type="match status" value="1"/>
</dbReference>
<dbReference type="PANTHER" id="PTHR31689:SF0">
    <property type="entry name" value="DIAMINOPIMELATE EPIMERASE"/>
    <property type="match status" value="1"/>
</dbReference>
<gene>
    <name evidence="3" type="ORF">S06H3_59533</name>
</gene>
<name>X1QGA2_9ZZZZ</name>
<comment type="similarity">
    <text evidence="1">Belongs to the diaminopimelate epimerase family.</text>
</comment>
<evidence type="ECO:0000256" key="1">
    <source>
        <dbReference type="ARBA" id="ARBA00010219"/>
    </source>
</evidence>
<evidence type="ECO:0000313" key="3">
    <source>
        <dbReference type="EMBL" id="GAI50040.1"/>
    </source>
</evidence>
<keyword evidence="2" id="KW-0413">Isomerase</keyword>
<accession>X1QGA2</accession>
<dbReference type="GO" id="GO:0005829">
    <property type="term" value="C:cytosol"/>
    <property type="evidence" value="ECO:0007669"/>
    <property type="project" value="TreeGrafter"/>
</dbReference>
<dbReference type="InterPro" id="IPR001653">
    <property type="entry name" value="DAP_epimerase_DapF"/>
</dbReference>